<keyword evidence="3" id="KW-1185">Reference proteome</keyword>
<organism evidence="2 3">
    <name type="scientific">Pleurodeles waltl</name>
    <name type="common">Iberian ribbed newt</name>
    <dbReference type="NCBI Taxonomy" id="8319"/>
    <lineage>
        <taxon>Eukaryota</taxon>
        <taxon>Metazoa</taxon>
        <taxon>Chordata</taxon>
        <taxon>Craniata</taxon>
        <taxon>Vertebrata</taxon>
        <taxon>Euteleostomi</taxon>
        <taxon>Amphibia</taxon>
        <taxon>Batrachia</taxon>
        <taxon>Caudata</taxon>
        <taxon>Salamandroidea</taxon>
        <taxon>Salamandridae</taxon>
        <taxon>Pleurodelinae</taxon>
        <taxon>Pleurodeles</taxon>
    </lineage>
</organism>
<name>A0AAV7SK56_PLEWA</name>
<feature type="compositionally biased region" description="Basic and acidic residues" evidence="1">
    <location>
        <begin position="155"/>
        <end position="165"/>
    </location>
</feature>
<sequence>METICACGAVPPDEVTASVRKASGAGLKETPREGCSPRPSERPAGAGLRRRPGTGLRRDPGLAVGELEKSPTTAVGARPKEWSLQVRRGRRRLRTGRSTPWRIPRHTDMRVDTTDSEGSRSVRARTRRGQEGKSPRMSENGGGRGGGSPHPLLEAIDRMEVEQEARTQQSPDG</sequence>
<evidence type="ECO:0000313" key="3">
    <source>
        <dbReference type="Proteomes" id="UP001066276"/>
    </source>
</evidence>
<accession>A0AAV7SK56</accession>
<dbReference type="Proteomes" id="UP001066276">
    <property type="component" value="Chromosome 4_2"/>
</dbReference>
<dbReference type="AlphaFoldDB" id="A0AAV7SK56"/>
<reference evidence="2" key="1">
    <citation type="journal article" date="2022" name="bioRxiv">
        <title>Sequencing and chromosome-scale assembly of the giantPleurodeles waltlgenome.</title>
        <authorList>
            <person name="Brown T."/>
            <person name="Elewa A."/>
            <person name="Iarovenko S."/>
            <person name="Subramanian E."/>
            <person name="Araus A.J."/>
            <person name="Petzold A."/>
            <person name="Susuki M."/>
            <person name="Suzuki K.-i.T."/>
            <person name="Hayashi T."/>
            <person name="Toyoda A."/>
            <person name="Oliveira C."/>
            <person name="Osipova E."/>
            <person name="Leigh N.D."/>
            <person name="Simon A."/>
            <person name="Yun M.H."/>
        </authorList>
    </citation>
    <scope>NUCLEOTIDE SEQUENCE</scope>
    <source>
        <strain evidence="2">20211129_DDA</strain>
        <tissue evidence="2">Liver</tissue>
    </source>
</reference>
<gene>
    <name evidence="2" type="ORF">NDU88_004863</name>
</gene>
<comment type="caution">
    <text evidence="2">The sequence shown here is derived from an EMBL/GenBank/DDBJ whole genome shotgun (WGS) entry which is preliminary data.</text>
</comment>
<feature type="compositionally biased region" description="Basic and acidic residues" evidence="1">
    <location>
        <begin position="105"/>
        <end position="120"/>
    </location>
</feature>
<dbReference type="EMBL" id="JANPWB010000008">
    <property type="protein sequence ID" value="KAJ1164424.1"/>
    <property type="molecule type" value="Genomic_DNA"/>
</dbReference>
<proteinExistence type="predicted"/>
<feature type="region of interest" description="Disordered" evidence="1">
    <location>
        <begin position="12"/>
        <end position="173"/>
    </location>
</feature>
<evidence type="ECO:0000313" key="2">
    <source>
        <dbReference type="EMBL" id="KAJ1164424.1"/>
    </source>
</evidence>
<protein>
    <submittedName>
        <fullName evidence="2">Uncharacterized protein</fullName>
    </submittedName>
</protein>
<evidence type="ECO:0000256" key="1">
    <source>
        <dbReference type="SAM" id="MobiDB-lite"/>
    </source>
</evidence>